<dbReference type="Proteomes" id="UP001152795">
    <property type="component" value="Unassembled WGS sequence"/>
</dbReference>
<evidence type="ECO:0000313" key="2">
    <source>
        <dbReference type="Proteomes" id="UP001152795"/>
    </source>
</evidence>
<protein>
    <submittedName>
        <fullName evidence="1">Uncharacterized protein</fullName>
    </submittedName>
</protein>
<accession>A0A7D9ET53</accession>
<dbReference type="OrthoDB" id="5988554at2759"/>
<organism evidence="1 2">
    <name type="scientific">Paramuricea clavata</name>
    <name type="common">Red gorgonian</name>
    <name type="synonym">Violescent sea-whip</name>
    <dbReference type="NCBI Taxonomy" id="317549"/>
    <lineage>
        <taxon>Eukaryota</taxon>
        <taxon>Metazoa</taxon>
        <taxon>Cnidaria</taxon>
        <taxon>Anthozoa</taxon>
        <taxon>Octocorallia</taxon>
        <taxon>Malacalcyonacea</taxon>
        <taxon>Plexauridae</taxon>
        <taxon>Paramuricea</taxon>
    </lineage>
</organism>
<keyword evidence="2" id="KW-1185">Reference proteome</keyword>
<proteinExistence type="predicted"/>
<gene>
    <name evidence="1" type="ORF">PACLA_8A042890</name>
</gene>
<comment type="caution">
    <text evidence="1">The sequence shown here is derived from an EMBL/GenBank/DDBJ whole genome shotgun (WGS) entry which is preliminary data.</text>
</comment>
<name>A0A7D9ET53_PARCT</name>
<evidence type="ECO:0000313" key="1">
    <source>
        <dbReference type="EMBL" id="CAB4015823.1"/>
    </source>
</evidence>
<sequence>MSERRPLFCVEVLYPVLKVWHNYKRTNTTIDYIDLLEATIPGGCFVFSHEESVWKEVDDNLARIADFMAQLYRKSKGRYQQDVDDKVKKFHVFQGQNKEVAKFKAEISKVKDELEFQSTKLQEEIDDWRKHEYKSFRPQVDSPQVVSPPSRFAPSHFAPVAKAEVALWLSEAFRIEIEALHVNEPDTGAKRLLYFSVNNRESESVPEQKNSRYSSLDENERKKQIEEILFLLDKFCVHGDSFYHELSMLHQGLPRSYLIKQCGDDLNAMCHIDRLPGSSEGAKVHSIREVIVEHVKEYLAKLENFD</sequence>
<reference evidence="1" key="1">
    <citation type="submission" date="2020-04" db="EMBL/GenBank/DDBJ databases">
        <authorList>
            <person name="Alioto T."/>
            <person name="Alioto T."/>
            <person name="Gomez Garrido J."/>
        </authorList>
    </citation>
    <scope>NUCLEOTIDE SEQUENCE</scope>
    <source>
        <strain evidence="1">A484AB</strain>
    </source>
</reference>
<dbReference type="EMBL" id="CACRXK020008859">
    <property type="protein sequence ID" value="CAB4015823.1"/>
    <property type="molecule type" value="Genomic_DNA"/>
</dbReference>
<dbReference type="AlphaFoldDB" id="A0A7D9ET53"/>